<dbReference type="RefSeq" id="WP_111491355.1">
    <property type="nucleotide sequence ID" value="NZ_CP031264.1"/>
</dbReference>
<dbReference type="AlphaFoldDB" id="A0A345T1D7"/>
<evidence type="ECO:0000256" key="4">
    <source>
        <dbReference type="ARBA" id="ARBA00022964"/>
    </source>
</evidence>
<dbReference type="GO" id="GO:0018576">
    <property type="term" value="F:catechol 1,2-dioxygenase activity"/>
    <property type="evidence" value="ECO:0007669"/>
    <property type="project" value="InterPro"/>
</dbReference>
<evidence type="ECO:0000256" key="5">
    <source>
        <dbReference type="ARBA" id="ARBA00023002"/>
    </source>
</evidence>
<keyword evidence="6" id="KW-0408">Iron</keyword>
<keyword evidence="4 9" id="KW-0223">Dioxygenase</keyword>
<evidence type="ECO:0000256" key="6">
    <source>
        <dbReference type="ARBA" id="ARBA00023004"/>
    </source>
</evidence>
<sequence>MSIDLTETSITEAVQRTFDGAEDERVKELFICLVQHLHDFTREVRLTGAEWFKVMDFLERVGKICNPTRQEYVLLSDILGLSVLVDLIHHPGIGSVTDSTLLGPFYVEGRPTAENGSDISGGVAGTPLFFNGRVLDPEGNAVAGARVDTWHSDGEGFYDVQMPERLHGRLAMRALLTTDDEGRFWYRSVAPRYYPVPTDGPCGEILRAANRSPMRPEHLHFWLHAEGFEPLITMLVRRDDPYVDRDAVFGVRRSLVVDFVQRDAGETAPDGTRMDEPFQTVERTFVLARTERALPH</sequence>
<evidence type="ECO:0000313" key="10">
    <source>
        <dbReference type="Proteomes" id="UP000249340"/>
    </source>
</evidence>
<feature type="domain" description="Intradiol ring-cleavage dioxygenases" evidence="7">
    <location>
        <begin position="103"/>
        <end position="265"/>
    </location>
</feature>
<evidence type="ECO:0000256" key="3">
    <source>
        <dbReference type="ARBA" id="ARBA00022723"/>
    </source>
</evidence>
<dbReference type="GO" id="GO:0009712">
    <property type="term" value="P:catechol-containing compound metabolic process"/>
    <property type="evidence" value="ECO:0007669"/>
    <property type="project" value="InterPro"/>
</dbReference>
<dbReference type="InterPro" id="IPR050770">
    <property type="entry name" value="Intradiol_RC_Dioxygenase"/>
</dbReference>
<dbReference type="Proteomes" id="UP000249340">
    <property type="component" value="Chromosome"/>
</dbReference>
<comment type="similarity">
    <text evidence="2">Belongs to the intradiol ring-cleavage dioxygenase family.</text>
</comment>
<dbReference type="PANTHER" id="PTHR33711">
    <property type="entry name" value="DIOXYGENASE, PUTATIVE (AFU_ORTHOLOGUE AFUA_2G02910)-RELATED"/>
    <property type="match status" value="1"/>
</dbReference>
<keyword evidence="10" id="KW-1185">Reference proteome</keyword>
<dbReference type="EMBL" id="CP031264">
    <property type="protein sequence ID" value="AXI79792.1"/>
    <property type="molecule type" value="Genomic_DNA"/>
</dbReference>
<evidence type="ECO:0000259" key="7">
    <source>
        <dbReference type="Pfam" id="PF00775"/>
    </source>
</evidence>
<dbReference type="InterPro" id="IPR015889">
    <property type="entry name" value="Intradiol_dOase_core"/>
</dbReference>
<dbReference type="InterPro" id="IPR000627">
    <property type="entry name" value="Intradiol_dOase_C"/>
</dbReference>
<keyword evidence="5" id="KW-0560">Oxidoreductase</keyword>
<evidence type="ECO:0000256" key="1">
    <source>
        <dbReference type="ARBA" id="ARBA00001965"/>
    </source>
</evidence>
<dbReference type="PANTHER" id="PTHR33711:SF7">
    <property type="entry name" value="INTRADIOL RING-CLEAVAGE DIOXYGENASES DOMAIN-CONTAINING PROTEIN-RELATED"/>
    <property type="match status" value="1"/>
</dbReference>
<feature type="domain" description="Catechol dioxygenase N-terminal" evidence="8">
    <location>
        <begin position="23"/>
        <end position="91"/>
    </location>
</feature>
<dbReference type="GO" id="GO:0008199">
    <property type="term" value="F:ferric iron binding"/>
    <property type="evidence" value="ECO:0007669"/>
    <property type="project" value="InterPro"/>
</dbReference>
<dbReference type="InterPro" id="IPR007535">
    <property type="entry name" value="Catechol_dOase_N"/>
</dbReference>
<dbReference type="Gene3D" id="2.60.130.10">
    <property type="entry name" value="Aromatic compound dioxygenase"/>
    <property type="match status" value="1"/>
</dbReference>
<proteinExistence type="inferred from homology"/>
<evidence type="ECO:0000313" key="9">
    <source>
        <dbReference type="EMBL" id="AXI79792.1"/>
    </source>
</evidence>
<organism evidence="9 10">
    <name type="scientific">Peterkaempfera bronchialis</name>
    <dbReference type="NCBI Taxonomy" id="2126346"/>
    <lineage>
        <taxon>Bacteria</taxon>
        <taxon>Bacillati</taxon>
        <taxon>Actinomycetota</taxon>
        <taxon>Actinomycetes</taxon>
        <taxon>Kitasatosporales</taxon>
        <taxon>Streptomycetaceae</taxon>
        <taxon>Peterkaempfera</taxon>
    </lineage>
</organism>
<evidence type="ECO:0000259" key="8">
    <source>
        <dbReference type="Pfam" id="PF04444"/>
    </source>
</evidence>
<name>A0A345T1D7_9ACTN</name>
<reference evidence="10" key="1">
    <citation type="submission" date="2018-07" db="EMBL/GenBank/DDBJ databases">
        <title>Streptacidiphilus bronchialis DSM 106435 chromosome.</title>
        <authorList>
            <person name="Batra D."/>
            <person name="Gulvik C.A."/>
        </authorList>
    </citation>
    <scope>NUCLEOTIDE SEQUENCE [LARGE SCALE GENOMIC DNA]</scope>
    <source>
        <strain evidence="10">DSM 106435</strain>
    </source>
</reference>
<dbReference type="OrthoDB" id="9800887at2"/>
<accession>A0A345T1D7</accession>
<comment type="cofactor">
    <cofactor evidence="1">
        <name>Fe(3+)</name>
        <dbReference type="ChEBI" id="CHEBI:29034"/>
    </cofactor>
</comment>
<dbReference type="Pfam" id="PF04444">
    <property type="entry name" value="Dioxygenase_N"/>
    <property type="match status" value="1"/>
</dbReference>
<evidence type="ECO:0000256" key="2">
    <source>
        <dbReference type="ARBA" id="ARBA00007825"/>
    </source>
</evidence>
<gene>
    <name evidence="9" type="ORF">C7M71_022705</name>
</gene>
<keyword evidence="3" id="KW-0479">Metal-binding</keyword>
<dbReference type="SUPFAM" id="SSF49482">
    <property type="entry name" value="Aromatic compound dioxygenase"/>
    <property type="match status" value="1"/>
</dbReference>
<protein>
    <submittedName>
        <fullName evidence="9">Hydroxyquinol 1,2-dioxygenase</fullName>
    </submittedName>
</protein>
<dbReference type="KEGG" id="stri:C7M71_022705"/>
<dbReference type="Pfam" id="PF00775">
    <property type="entry name" value="Dioxygenase_C"/>
    <property type="match status" value="1"/>
</dbReference>